<organism evidence="1 2">
    <name type="scientific">Artomyces pyxidatus</name>
    <dbReference type="NCBI Taxonomy" id="48021"/>
    <lineage>
        <taxon>Eukaryota</taxon>
        <taxon>Fungi</taxon>
        <taxon>Dikarya</taxon>
        <taxon>Basidiomycota</taxon>
        <taxon>Agaricomycotina</taxon>
        <taxon>Agaricomycetes</taxon>
        <taxon>Russulales</taxon>
        <taxon>Auriscalpiaceae</taxon>
        <taxon>Artomyces</taxon>
    </lineage>
</organism>
<keyword evidence="2" id="KW-1185">Reference proteome</keyword>
<protein>
    <submittedName>
        <fullName evidence="1">Uncharacterized protein</fullName>
    </submittedName>
</protein>
<proteinExistence type="predicted"/>
<reference evidence="1" key="2">
    <citation type="journal article" date="2022" name="New Phytol.">
        <title>Evolutionary transition to the ectomycorrhizal habit in the genomes of a hyperdiverse lineage of mushroom-forming fungi.</title>
        <authorList>
            <person name="Looney B."/>
            <person name="Miyauchi S."/>
            <person name="Morin E."/>
            <person name="Drula E."/>
            <person name="Courty P.E."/>
            <person name="Kohler A."/>
            <person name="Kuo A."/>
            <person name="LaButti K."/>
            <person name="Pangilinan J."/>
            <person name="Lipzen A."/>
            <person name="Riley R."/>
            <person name="Andreopoulos W."/>
            <person name="He G."/>
            <person name="Johnson J."/>
            <person name="Nolan M."/>
            <person name="Tritt A."/>
            <person name="Barry K.W."/>
            <person name="Grigoriev I.V."/>
            <person name="Nagy L.G."/>
            <person name="Hibbett D."/>
            <person name="Henrissat B."/>
            <person name="Matheny P.B."/>
            <person name="Labbe J."/>
            <person name="Martin F.M."/>
        </authorList>
    </citation>
    <scope>NUCLEOTIDE SEQUENCE</scope>
    <source>
        <strain evidence="1">HHB10654</strain>
    </source>
</reference>
<evidence type="ECO:0000313" key="1">
    <source>
        <dbReference type="EMBL" id="KAI0064060.1"/>
    </source>
</evidence>
<accession>A0ACB8T733</accession>
<evidence type="ECO:0000313" key="2">
    <source>
        <dbReference type="Proteomes" id="UP000814140"/>
    </source>
</evidence>
<sequence length="819" mass="88436">MSNVPAATVHTALSIPIATSYPSINCLQWTEDGQLLLQTKTAIYILTPDFGVNFDPASTITAQPKNNEAAKPLGWFRTMIGIDRRAEAIYAWPADSQEWGAVALGSLDIALRSVTASPSSLSADAGCVLAVLNSNLELSLWCAVKNHLKGQWIQLQDATSFLTKLAASRTQSHVQRTLQAQVNCLSWSMQCDFGITPAPFYDGSLLALGSRAGTIALLRFRGKPENTDYLEHIQTITVANTWITHLAWAQWATSGLNESKSVLACGIADGSVTLVEITQTLHLEPGASSFGIKCLVETEACLAVSTPCSADKRGITGIKWIEPAAGKPILVCCKVGTVHLWTAYDATGGWCGTHSMTLQRQDISIDSSPLHPVSGLQYLAKDDILVLSLFDGTFRVIYSLSTSPTFLPPGGDMTFPSATDLSLLARSVFVQTEKEVVTRLDVNRISGLVSFDNASTVAWVHEGCRPSDFNYKHEAKHNSTLIVTDMWHAETDEGLLLMLRDTLSLTKAAPDTAPIHILRPLFTHLHNPGTLPRLHSEILLDLPPSNSDQGLVPSIPSWSGEITREVRMELRGSLGRHLFGDDSLLSSRLRLATADFCWKYAMTPQSRGECGAVAQGLLTAVSHRILCVLAGHLSAIEGVFTQNDLPFVYRVIVQSLLPGSPPSLAAAAEALDVLVTAKFPHTSGSDSASFNGLHEKCPACAQTVLLEDISTAVCPNGHSWSRCSITSFILATPMVRTCIGCARKAFLPPISAHSRLQARAGSPQNSNVEEARVEIGVSSETSAPDKEHLPDAARSWIVEELLEAVQRCLFCGNNFITVI</sequence>
<reference evidence="1" key="1">
    <citation type="submission" date="2021-03" db="EMBL/GenBank/DDBJ databases">
        <authorList>
            <consortium name="DOE Joint Genome Institute"/>
            <person name="Ahrendt S."/>
            <person name="Looney B.P."/>
            <person name="Miyauchi S."/>
            <person name="Morin E."/>
            <person name="Drula E."/>
            <person name="Courty P.E."/>
            <person name="Chicoki N."/>
            <person name="Fauchery L."/>
            <person name="Kohler A."/>
            <person name="Kuo A."/>
            <person name="Labutti K."/>
            <person name="Pangilinan J."/>
            <person name="Lipzen A."/>
            <person name="Riley R."/>
            <person name="Andreopoulos W."/>
            <person name="He G."/>
            <person name="Johnson J."/>
            <person name="Barry K.W."/>
            <person name="Grigoriev I.V."/>
            <person name="Nagy L."/>
            <person name="Hibbett D."/>
            <person name="Henrissat B."/>
            <person name="Matheny P.B."/>
            <person name="Labbe J."/>
            <person name="Martin F."/>
        </authorList>
    </citation>
    <scope>NUCLEOTIDE SEQUENCE</scope>
    <source>
        <strain evidence="1">HHB10654</strain>
    </source>
</reference>
<dbReference type="Proteomes" id="UP000814140">
    <property type="component" value="Unassembled WGS sequence"/>
</dbReference>
<gene>
    <name evidence="1" type="ORF">BV25DRAFT_1869513</name>
</gene>
<name>A0ACB8T733_9AGAM</name>
<dbReference type="EMBL" id="MU277200">
    <property type="protein sequence ID" value="KAI0064060.1"/>
    <property type="molecule type" value="Genomic_DNA"/>
</dbReference>
<comment type="caution">
    <text evidence="1">The sequence shown here is derived from an EMBL/GenBank/DDBJ whole genome shotgun (WGS) entry which is preliminary data.</text>
</comment>